<dbReference type="GO" id="GO:0000981">
    <property type="term" value="F:DNA-binding transcription factor activity, RNA polymerase II-specific"/>
    <property type="evidence" value="ECO:0007669"/>
    <property type="project" value="TreeGrafter"/>
</dbReference>
<evidence type="ECO:0000259" key="6">
    <source>
        <dbReference type="SMART" id="SM00906"/>
    </source>
</evidence>
<dbReference type="GO" id="GO:0006351">
    <property type="term" value="P:DNA-templated transcription"/>
    <property type="evidence" value="ECO:0007669"/>
    <property type="project" value="InterPro"/>
</dbReference>
<dbReference type="PANTHER" id="PTHR47424:SF3">
    <property type="entry name" value="REGULATORY PROTEIN GAL4"/>
    <property type="match status" value="1"/>
</dbReference>
<feature type="compositionally biased region" description="Polar residues" evidence="5">
    <location>
        <begin position="426"/>
        <end position="436"/>
    </location>
</feature>
<organism evidence="7 8">
    <name type="scientific">Fusarium falciforme</name>
    <dbReference type="NCBI Taxonomy" id="195108"/>
    <lineage>
        <taxon>Eukaryota</taxon>
        <taxon>Fungi</taxon>
        <taxon>Dikarya</taxon>
        <taxon>Ascomycota</taxon>
        <taxon>Pezizomycotina</taxon>
        <taxon>Sordariomycetes</taxon>
        <taxon>Hypocreomycetidae</taxon>
        <taxon>Hypocreales</taxon>
        <taxon>Nectriaceae</taxon>
        <taxon>Fusarium</taxon>
        <taxon>Fusarium solani species complex</taxon>
    </lineage>
</organism>
<keyword evidence="8" id="KW-1185">Reference proteome</keyword>
<dbReference type="GO" id="GO:0000435">
    <property type="term" value="P:positive regulation of transcription from RNA polymerase II promoter by galactose"/>
    <property type="evidence" value="ECO:0007669"/>
    <property type="project" value="TreeGrafter"/>
</dbReference>
<evidence type="ECO:0000313" key="7">
    <source>
        <dbReference type="EMBL" id="KAJ4186573.1"/>
    </source>
</evidence>
<keyword evidence="4" id="KW-0539">Nucleus</keyword>
<evidence type="ECO:0000256" key="3">
    <source>
        <dbReference type="ARBA" id="ARBA00023163"/>
    </source>
</evidence>
<dbReference type="GO" id="GO:0005634">
    <property type="term" value="C:nucleus"/>
    <property type="evidence" value="ECO:0007669"/>
    <property type="project" value="TreeGrafter"/>
</dbReference>
<gene>
    <name evidence="7" type="ORF">NW755_007870</name>
</gene>
<evidence type="ECO:0000256" key="2">
    <source>
        <dbReference type="ARBA" id="ARBA00023125"/>
    </source>
</evidence>
<sequence length="513" mass="57697">MHEGTFRARYEGLWAENPKDQAEPAVWLAVVNLVFAFGYEFVAEQQDNFATLAAPFVNRAKDIIVSHMLTSTNLHLVQALLLLCHYLQGTLQLNECWNLVGLMIRSAVSIGLHLNPTKDGSFSMVAKEERKRAWWGCVVLDRTLSMKFGRPPSIIFDDARDVDLPLDVDDQYITEASIAPRQPWGLPPRLSFFIHTIKLSEIIASVLSRMYGTRRNPQVETNRNLRWSLCPEDSAKLGNAVLLDGHLQAWWDAMPLHLKAEPDLLDGRDFQRQRLVIRMRYLQLRLLLQRPSFVLFCKNEIKDEFLKNVALSSSQVCISTARETILLIHRHYDKQLLNSLSYILHYIFTSLGVLVTVQTMDASLRNLLSSSEDAQALCQGMEFLRSASRNSIIASRYIAMLSNANKALPPQARIESDCAPLGQARNLQPDRSNTSPAVDEEAVATGSDAAAEETQANSVPEHSLPQHGGLDGLVNDFDFTQLDSMFSYDLLFGTGLPQEIVPKDWPPHDGMIL</sequence>
<dbReference type="Pfam" id="PF04082">
    <property type="entry name" value="Fungal_trans"/>
    <property type="match status" value="1"/>
</dbReference>
<evidence type="ECO:0000256" key="1">
    <source>
        <dbReference type="ARBA" id="ARBA00023015"/>
    </source>
</evidence>
<evidence type="ECO:0000313" key="8">
    <source>
        <dbReference type="Proteomes" id="UP001152087"/>
    </source>
</evidence>
<dbReference type="PANTHER" id="PTHR47424">
    <property type="entry name" value="REGULATORY PROTEIN GAL4"/>
    <property type="match status" value="1"/>
</dbReference>
<feature type="region of interest" description="Disordered" evidence="5">
    <location>
        <begin position="426"/>
        <end position="467"/>
    </location>
</feature>
<keyword evidence="2" id="KW-0238">DNA-binding</keyword>
<dbReference type="Proteomes" id="UP001152087">
    <property type="component" value="Unassembled WGS sequence"/>
</dbReference>
<dbReference type="InterPro" id="IPR007219">
    <property type="entry name" value="XnlR_reg_dom"/>
</dbReference>
<proteinExistence type="predicted"/>
<evidence type="ECO:0000256" key="5">
    <source>
        <dbReference type="SAM" id="MobiDB-lite"/>
    </source>
</evidence>
<accession>A0A9W8R4G5</accession>
<dbReference type="GO" id="GO:0000978">
    <property type="term" value="F:RNA polymerase II cis-regulatory region sequence-specific DNA binding"/>
    <property type="evidence" value="ECO:0007669"/>
    <property type="project" value="TreeGrafter"/>
</dbReference>
<reference evidence="7" key="1">
    <citation type="submission" date="2022-09" db="EMBL/GenBank/DDBJ databases">
        <title>Fusarium specimens isolated from Avocado Roots.</title>
        <authorList>
            <person name="Stajich J."/>
            <person name="Roper C."/>
            <person name="Heimlech-Rivalta G."/>
        </authorList>
    </citation>
    <scope>NUCLEOTIDE SEQUENCE</scope>
    <source>
        <strain evidence="7">A02</strain>
    </source>
</reference>
<evidence type="ECO:0000256" key="4">
    <source>
        <dbReference type="ARBA" id="ARBA00023242"/>
    </source>
</evidence>
<feature type="domain" description="Xylanolytic transcriptional activator regulatory" evidence="6">
    <location>
        <begin position="96"/>
        <end position="171"/>
    </location>
</feature>
<dbReference type="AlphaFoldDB" id="A0A9W8R4G5"/>
<dbReference type="GO" id="GO:0008270">
    <property type="term" value="F:zinc ion binding"/>
    <property type="evidence" value="ECO:0007669"/>
    <property type="project" value="InterPro"/>
</dbReference>
<keyword evidence="3" id="KW-0804">Transcription</keyword>
<protein>
    <recommendedName>
        <fullName evidence="6">Xylanolytic transcriptional activator regulatory domain-containing protein</fullName>
    </recommendedName>
</protein>
<dbReference type="SMART" id="SM00906">
    <property type="entry name" value="Fungal_trans"/>
    <property type="match status" value="1"/>
</dbReference>
<keyword evidence="1" id="KW-0805">Transcription regulation</keyword>
<dbReference type="EMBL" id="JAOQAV010000020">
    <property type="protein sequence ID" value="KAJ4186573.1"/>
    <property type="molecule type" value="Genomic_DNA"/>
</dbReference>
<comment type="caution">
    <text evidence="7">The sequence shown here is derived from an EMBL/GenBank/DDBJ whole genome shotgun (WGS) entry which is preliminary data.</text>
</comment>
<dbReference type="CDD" id="cd12148">
    <property type="entry name" value="fungal_TF_MHR"/>
    <property type="match status" value="1"/>
</dbReference>
<dbReference type="InterPro" id="IPR051127">
    <property type="entry name" value="Fungal_SecMet_Regulators"/>
</dbReference>
<name>A0A9W8R4G5_9HYPO</name>